<comment type="caution">
    <text evidence="1">The sequence shown here is derived from an EMBL/GenBank/DDBJ whole genome shotgun (WGS) entry which is preliminary data.</text>
</comment>
<protein>
    <submittedName>
        <fullName evidence="1">Uncharacterized protein</fullName>
    </submittedName>
</protein>
<evidence type="ECO:0000313" key="1">
    <source>
        <dbReference type="EMBL" id="EXI78519.1"/>
    </source>
</evidence>
<dbReference type="AlphaFoldDB" id="A0A011QI64"/>
<evidence type="ECO:0000313" key="2">
    <source>
        <dbReference type="Proteomes" id="UP000021816"/>
    </source>
</evidence>
<name>A0A011QI64_9PROT</name>
<accession>A0A011QI64</accession>
<proteinExistence type="predicted"/>
<gene>
    <name evidence="1" type="ORF">AW10_03003</name>
</gene>
<dbReference type="Proteomes" id="UP000021816">
    <property type="component" value="Unassembled WGS sequence"/>
</dbReference>
<dbReference type="EMBL" id="JEMX01000068">
    <property type="protein sequence ID" value="EXI78519.1"/>
    <property type="molecule type" value="Genomic_DNA"/>
</dbReference>
<sequence length="97" mass="10469">MSGALRIAIETLLSPLDAKRLHLVGIGALRVGTRTLTIAEVEKANSALIWMNMMVEGPVRRSNSVYLPPQQLLAQPQASSIAYTRAASMTAFGKFSL</sequence>
<dbReference type="STRING" id="1454003.AW10_03003"/>
<reference evidence="1 2" key="1">
    <citation type="submission" date="2014-02" db="EMBL/GenBank/DDBJ databases">
        <title>Expanding our view of genomic diversity in Candidatus Accumulibacter clades.</title>
        <authorList>
            <person name="Skennerton C.T."/>
            <person name="Barr J.J."/>
            <person name="Slater F.R."/>
            <person name="Bond P.L."/>
            <person name="Tyson G.W."/>
        </authorList>
    </citation>
    <scope>NUCLEOTIDE SEQUENCE [LARGE SCALE GENOMIC DNA]</scope>
    <source>
        <strain evidence="2">BA-92</strain>
    </source>
</reference>
<organism evidence="1 2">
    <name type="scientific">Candidatus Accumulibacter appositus</name>
    <dbReference type="NCBI Taxonomy" id="1454003"/>
    <lineage>
        <taxon>Bacteria</taxon>
        <taxon>Pseudomonadati</taxon>
        <taxon>Pseudomonadota</taxon>
        <taxon>Betaproteobacteria</taxon>
        <taxon>Candidatus Accumulibacter</taxon>
    </lineage>
</organism>